<dbReference type="EMBL" id="QXTF01000003">
    <property type="protein sequence ID" value="RIX27387.1"/>
    <property type="molecule type" value="Genomic_DNA"/>
</dbReference>
<keyword evidence="3" id="KW-1185">Reference proteome</keyword>
<name>A0A418PYN5_9SPHN</name>
<dbReference type="RefSeq" id="WP_119533540.1">
    <property type="nucleotide sequence ID" value="NZ_QXTF01000003.1"/>
</dbReference>
<accession>A0A418PYN5</accession>
<sequence length="146" mass="16469">MRQSILTILGTATLFIAAPATAQEVPLIPGDYWEVAEIDVNDGSGPAYADYLASRWRQNQEFAKSKGWIKDYMVFSVVNRRADEPDLYLVTIFERAPTASEQMAREKEFDAFLKTNARQEGAAFAARGAMRKVGGEMLLQRQLFRK</sequence>
<feature type="signal peptide" evidence="1">
    <location>
        <begin position="1"/>
        <end position="22"/>
    </location>
</feature>
<dbReference type="AlphaFoldDB" id="A0A418PYN5"/>
<reference evidence="2 3" key="1">
    <citation type="submission" date="2018-09" db="EMBL/GenBank/DDBJ databases">
        <title>Sphingomonas sp. DAC4.</title>
        <authorList>
            <person name="Seo T."/>
        </authorList>
    </citation>
    <scope>NUCLEOTIDE SEQUENCE [LARGE SCALE GENOMIC DNA]</scope>
    <source>
        <strain evidence="2 3">DAC4</strain>
    </source>
</reference>
<feature type="chain" id="PRO_5019519482" evidence="1">
    <location>
        <begin position="23"/>
        <end position="146"/>
    </location>
</feature>
<keyword evidence="1" id="KW-0732">Signal</keyword>
<organism evidence="2 3">
    <name type="scientific">Sphingomonas edaphi</name>
    <dbReference type="NCBI Taxonomy" id="2315689"/>
    <lineage>
        <taxon>Bacteria</taxon>
        <taxon>Pseudomonadati</taxon>
        <taxon>Pseudomonadota</taxon>
        <taxon>Alphaproteobacteria</taxon>
        <taxon>Sphingomonadales</taxon>
        <taxon>Sphingomonadaceae</taxon>
        <taxon>Sphingomonas</taxon>
    </lineage>
</organism>
<gene>
    <name evidence="2" type="ORF">D3M59_10115</name>
</gene>
<dbReference type="Proteomes" id="UP000285023">
    <property type="component" value="Unassembled WGS sequence"/>
</dbReference>
<protein>
    <submittedName>
        <fullName evidence="2">Uncharacterized protein</fullName>
    </submittedName>
</protein>
<evidence type="ECO:0000313" key="2">
    <source>
        <dbReference type="EMBL" id="RIX27387.1"/>
    </source>
</evidence>
<comment type="caution">
    <text evidence="2">The sequence shown here is derived from an EMBL/GenBank/DDBJ whole genome shotgun (WGS) entry which is preliminary data.</text>
</comment>
<proteinExistence type="predicted"/>
<evidence type="ECO:0000256" key="1">
    <source>
        <dbReference type="SAM" id="SignalP"/>
    </source>
</evidence>
<evidence type="ECO:0000313" key="3">
    <source>
        <dbReference type="Proteomes" id="UP000285023"/>
    </source>
</evidence>
<dbReference type="OrthoDB" id="5985781at2"/>